<dbReference type="SUPFAM" id="SSF117281">
    <property type="entry name" value="Kelch motif"/>
    <property type="match status" value="1"/>
</dbReference>
<name>A0A226D1I9_FOLCA</name>
<evidence type="ECO:0000313" key="1">
    <source>
        <dbReference type="EMBL" id="OXA38668.1"/>
    </source>
</evidence>
<keyword evidence="2" id="KW-1185">Reference proteome</keyword>
<sequence length="193" mass="21200">MAGNLFQNGVIRFDHGTNTWLRLADLPTKFRTAVAFWDKNAERAYLFGMGNAAVSLPYDHVVYSPGPDIGAIANLHIPDDFVQMMSATNDEREGFIVGGFHPTDSIYWYQLPSDVGEYCPVAGLPGGGEILFSRTGAAFVPKLRRVYVFGGGSQNLTSYWDTTHDEIWALTRGYQVGVFPRAGPRRGPGPSAH</sequence>
<proteinExistence type="predicted"/>
<organism evidence="1 2">
    <name type="scientific">Folsomia candida</name>
    <name type="common">Springtail</name>
    <dbReference type="NCBI Taxonomy" id="158441"/>
    <lineage>
        <taxon>Eukaryota</taxon>
        <taxon>Metazoa</taxon>
        <taxon>Ecdysozoa</taxon>
        <taxon>Arthropoda</taxon>
        <taxon>Hexapoda</taxon>
        <taxon>Collembola</taxon>
        <taxon>Entomobryomorpha</taxon>
        <taxon>Isotomoidea</taxon>
        <taxon>Isotomidae</taxon>
        <taxon>Proisotominae</taxon>
        <taxon>Folsomia</taxon>
    </lineage>
</organism>
<accession>A0A226D1I9</accession>
<comment type="caution">
    <text evidence="1">The sequence shown here is derived from an EMBL/GenBank/DDBJ whole genome shotgun (WGS) entry which is preliminary data.</text>
</comment>
<dbReference type="OrthoDB" id="432528at2759"/>
<dbReference type="Proteomes" id="UP000198287">
    <property type="component" value="Unassembled WGS sequence"/>
</dbReference>
<reference evidence="1 2" key="1">
    <citation type="submission" date="2015-12" db="EMBL/GenBank/DDBJ databases">
        <title>The genome of Folsomia candida.</title>
        <authorList>
            <person name="Faddeeva A."/>
            <person name="Derks M.F."/>
            <person name="Anvar Y."/>
            <person name="Smit S."/>
            <person name="Van Straalen N."/>
            <person name="Roelofs D."/>
        </authorList>
    </citation>
    <scope>NUCLEOTIDE SEQUENCE [LARGE SCALE GENOMIC DNA]</scope>
    <source>
        <strain evidence="1 2">VU population</strain>
        <tissue evidence="1">Whole body</tissue>
    </source>
</reference>
<gene>
    <name evidence="1" type="ORF">Fcan01_26563</name>
</gene>
<dbReference type="AlphaFoldDB" id="A0A226D1I9"/>
<protein>
    <submittedName>
        <fullName evidence="1">Uncharacterized protein</fullName>
    </submittedName>
</protein>
<dbReference type="EMBL" id="LNIX01000044">
    <property type="protein sequence ID" value="OXA38668.1"/>
    <property type="molecule type" value="Genomic_DNA"/>
</dbReference>
<evidence type="ECO:0000313" key="2">
    <source>
        <dbReference type="Proteomes" id="UP000198287"/>
    </source>
</evidence>
<dbReference type="Gene3D" id="2.120.10.80">
    <property type="entry name" value="Kelch-type beta propeller"/>
    <property type="match status" value="1"/>
</dbReference>
<dbReference type="InterPro" id="IPR015915">
    <property type="entry name" value="Kelch-typ_b-propeller"/>
</dbReference>